<feature type="non-terminal residue" evidence="1">
    <location>
        <position position="196"/>
    </location>
</feature>
<organism evidence="1 2">
    <name type="scientific">Macroventuria anomochaeta</name>
    <dbReference type="NCBI Taxonomy" id="301207"/>
    <lineage>
        <taxon>Eukaryota</taxon>
        <taxon>Fungi</taxon>
        <taxon>Dikarya</taxon>
        <taxon>Ascomycota</taxon>
        <taxon>Pezizomycotina</taxon>
        <taxon>Dothideomycetes</taxon>
        <taxon>Pleosporomycetidae</taxon>
        <taxon>Pleosporales</taxon>
        <taxon>Pleosporineae</taxon>
        <taxon>Didymellaceae</taxon>
        <taxon>Macroventuria</taxon>
    </lineage>
</organism>
<gene>
    <name evidence="1" type="ORF">BU25DRAFT_198000</name>
</gene>
<reference evidence="1" key="1">
    <citation type="journal article" date="2020" name="Stud. Mycol.">
        <title>101 Dothideomycetes genomes: a test case for predicting lifestyles and emergence of pathogens.</title>
        <authorList>
            <person name="Haridas S."/>
            <person name="Albert R."/>
            <person name="Binder M."/>
            <person name="Bloem J."/>
            <person name="Labutti K."/>
            <person name="Salamov A."/>
            <person name="Andreopoulos B."/>
            <person name="Baker S."/>
            <person name="Barry K."/>
            <person name="Bills G."/>
            <person name="Bluhm B."/>
            <person name="Cannon C."/>
            <person name="Castanera R."/>
            <person name="Culley D."/>
            <person name="Daum C."/>
            <person name="Ezra D."/>
            <person name="Gonzalez J."/>
            <person name="Henrissat B."/>
            <person name="Kuo A."/>
            <person name="Liang C."/>
            <person name="Lipzen A."/>
            <person name="Lutzoni F."/>
            <person name="Magnuson J."/>
            <person name="Mondo S."/>
            <person name="Nolan M."/>
            <person name="Ohm R."/>
            <person name="Pangilinan J."/>
            <person name="Park H.-J."/>
            <person name="Ramirez L."/>
            <person name="Alfaro M."/>
            <person name="Sun H."/>
            <person name="Tritt A."/>
            <person name="Yoshinaga Y."/>
            <person name="Zwiers L.-H."/>
            <person name="Turgeon B."/>
            <person name="Goodwin S."/>
            <person name="Spatafora J."/>
            <person name="Crous P."/>
            <person name="Grigoriev I."/>
        </authorList>
    </citation>
    <scope>NUCLEOTIDE SEQUENCE</scope>
    <source>
        <strain evidence="1">CBS 525.71</strain>
    </source>
</reference>
<evidence type="ECO:0000313" key="2">
    <source>
        <dbReference type="Proteomes" id="UP000799754"/>
    </source>
</evidence>
<dbReference type="Proteomes" id="UP000799754">
    <property type="component" value="Unassembled WGS sequence"/>
</dbReference>
<evidence type="ECO:0000313" key="1">
    <source>
        <dbReference type="EMBL" id="KAF2622937.1"/>
    </source>
</evidence>
<name>A0ACB6RMK2_9PLEO</name>
<accession>A0ACB6RMK2</accession>
<dbReference type="EMBL" id="MU006740">
    <property type="protein sequence ID" value="KAF2622937.1"/>
    <property type="molecule type" value="Genomic_DNA"/>
</dbReference>
<protein>
    <submittedName>
        <fullName evidence="1">Uncharacterized protein</fullName>
    </submittedName>
</protein>
<comment type="caution">
    <text evidence="1">The sequence shown here is derived from an EMBL/GenBank/DDBJ whole genome shotgun (WGS) entry which is preliminary data.</text>
</comment>
<proteinExistence type="predicted"/>
<keyword evidence="2" id="KW-1185">Reference proteome</keyword>
<sequence length="196" mass="22044">MQQHKLTKFSLRKSNLDSDKVPQIAHGQAGIVVRDLLKIFRPDHKAHSSRITCDSPGELTQSISPIEGAARALDKKSLLQIVEHVCWIVPSSAATTARWVTSICAFLINFESTGEKLAALWKVPASFSFIGAFRDDRPPPFVHNTESIFFLTYFTSPPPYIITNPAWQHLQLHALNQLLLSLFRCNIVVLLRSDLR</sequence>